<evidence type="ECO:0000313" key="16">
    <source>
        <dbReference type="Proteomes" id="UP000078397"/>
    </source>
</evidence>
<dbReference type="Pfam" id="PF00069">
    <property type="entry name" value="Pkinase"/>
    <property type="match status" value="1"/>
</dbReference>
<dbReference type="PROSITE" id="PS50088">
    <property type="entry name" value="ANK_REPEAT"/>
    <property type="match status" value="2"/>
</dbReference>
<dbReference type="Gene3D" id="1.10.510.10">
    <property type="entry name" value="Transferase(Phosphotransferase) domain 1"/>
    <property type="match status" value="1"/>
</dbReference>
<dbReference type="Proteomes" id="UP000078397">
    <property type="component" value="Unassembled WGS sequence"/>
</dbReference>
<dbReference type="InterPro" id="IPR011009">
    <property type="entry name" value="Kinase-like_dom_sf"/>
</dbReference>
<evidence type="ECO:0000256" key="8">
    <source>
        <dbReference type="ARBA" id="ARBA00030980"/>
    </source>
</evidence>
<feature type="compositionally biased region" description="Polar residues" evidence="13">
    <location>
        <begin position="826"/>
        <end position="839"/>
    </location>
</feature>
<evidence type="ECO:0000256" key="7">
    <source>
        <dbReference type="ARBA" id="ARBA00023043"/>
    </source>
</evidence>
<feature type="region of interest" description="Disordered" evidence="13">
    <location>
        <begin position="302"/>
        <end position="328"/>
    </location>
</feature>
<dbReference type="Pfam" id="PF00023">
    <property type="entry name" value="Ank"/>
    <property type="match status" value="2"/>
</dbReference>
<dbReference type="GO" id="GO:0004674">
    <property type="term" value="F:protein serine/threonine kinase activity"/>
    <property type="evidence" value="ECO:0007669"/>
    <property type="project" value="UniProtKB-EC"/>
</dbReference>
<evidence type="ECO:0000256" key="3">
    <source>
        <dbReference type="ARBA" id="ARBA00012513"/>
    </source>
</evidence>
<proteinExistence type="predicted"/>
<sequence length="1298" mass="145997">MFFGSRSRRAAQSQILTLEEIHEGLHRLCLPSSGRRISDKDVRSIQTFLQALDERSQRFNDHRWVLRPRLYAILYNIQATEYMNDFIRDNFTDFHLPFNEQTLPRFFENTDGKCSRADFFTTQDYFLTNIKDIESEKSIHRVLPVSGDMYYIRERHLGHGGCGGVDLVFSRLSIEKFARKRVMRIHGTEKEQQHLIQELKQLRKLHHHHLVKIIGSYTDIECIAYLMKPVAEGTLEEFLSGSRVLGPLEKVTLRQFYGCLAGAMYYLYSHQVRHRDLTARNILISSAGEVYISDFGSSYNWSSKPSSKTKHRDVPTSPDYMAPEVARGDERGTKSDMWSLGIVFFEMTTRLLNHGLDDVRKQIQSNSHKSRVQPYPYANMNVVTSWIRTLGSTNSDYSYDREPLGWTTELLHLEQQHRPNPPQLMKYIAESPSFGVFRCLGCVDDFQNENLICGPTVSRTDYRENSRQTREDVEELFKRYSSKSDPNPISAERTDSIKQWIDAAGADDDLEACCPELENAEDPWEKENIESIDYEDAKTDQYLHSTYEYEFYHPTYLENGPASHSSHRANYEASLSQPKITELAGDTSWPLNPSDTPEVKLEDDKVLRDSGLGFLEYESCSSKDGKVLQPFEELSDRSSLHSENSSLLPGEADFLGSLIPERNQVGEVERNDERPRESSELLFDEVDDRSETGYPWDEASDRSDSEKEILTDRKGDPKAMVSIEERPDAEDFDEARHIVEPDDIEDAEDLPVSPSVLGKRIPRYEDHLVKKVTDASEPFPQVSGRVLPQTHEEPIPDFIDPQDVERQPGKLGSTRSITDKSARNLEGTTTAGSRQTKSNNTRKEPAVPDIVVQGPNGHRKASARLTRYNLLSMDPARRTPIIPRERNRLVPIDADRLMNNTWDMASSAPTSVLSEETKSAFTKFFFMLPSSKQIEDALSRACKEGSASTVKTILQMAPSRNKPLLKMQYFKPLVHAVKGASRCHNKCVRELLAAGVNPNHKSSKTGLTPLHIAVQHAEFKGYANLIWLLLSNRIKADPNGRDRDGELPLRKLFLGADDNPLEPHKRGALIMLLKAGAKPDFALPGSKHTPLHLAVRRQDEIVVAMLLHGGAAVDAKDTSGTTPLQITAKQFKGELSPDHARVLDHLLQHGARVDLRAGALGRTALHWAVIAGSAQAVSRLVEAGADASKKDYEKNDAIGLAIKHAAKLTAGGSAEKLADHVEIMQDLKGAKRCGGKLIEGTCAIETACKSNDVKFLRGLLDHGLDPNSPFRGGTILEFAKRYGSVAAKWLLEEVTSGR</sequence>
<evidence type="ECO:0000256" key="4">
    <source>
        <dbReference type="ARBA" id="ARBA00013948"/>
    </source>
</evidence>
<evidence type="ECO:0000256" key="6">
    <source>
        <dbReference type="ARBA" id="ARBA00022737"/>
    </source>
</evidence>
<dbReference type="EMBL" id="LSBJ02000008">
    <property type="protein sequence ID" value="OAQ60706.1"/>
    <property type="molecule type" value="Genomic_DNA"/>
</dbReference>
<feature type="repeat" description="ANK" evidence="12">
    <location>
        <begin position="1086"/>
        <end position="1118"/>
    </location>
</feature>
<evidence type="ECO:0000256" key="10">
    <source>
        <dbReference type="ARBA" id="ARBA00047899"/>
    </source>
</evidence>
<comment type="subunit">
    <text evidence="2">Component of the EKC/KEOPS complex composed of at least BUD32, CGI121, GON7, KAE1 and PCC1; the whole complex dimerizes.</text>
</comment>
<comment type="caution">
    <text evidence="15">The sequence shown here is derived from an EMBL/GenBank/DDBJ whole genome shotgun (WGS) entry which is preliminary data.</text>
</comment>
<dbReference type="PANTHER" id="PTHR24198:SF165">
    <property type="entry name" value="ANKYRIN REPEAT-CONTAINING PROTEIN-RELATED"/>
    <property type="match status" value="1"/>
</dbReference>
<dbReference type="OrthoDB" id="248923at2759"/>
<feature type="repeat" description="ANK" evidence="12">
    <location>
        <begin position="1160"/>
        <end position="1192"/>
    </location>
</feature>
<evidence type="ECO:0000313" key="15">
    <source>
        <dbReference type="EMBL" id="OAQ60706.1"/>
    </source>
</evidence>
<dbReference type="SMART" id="SM00248">
    <property type="entry name" value="ANK"/>
    <property type="match status" value="7"/>
</dbReference>
<evidence type="ECO:0000256" key="1">
    <source>
        <dbReference type="ARBA" id="ARBA00003747"/>
    </source>
</evidence>
<evidence type="ECO:0000256" key="11">
    <source>
        <dbReference type="ARBA" id="ARBA00048679"/>
    </source>
</evidence>
<feature type="compositionally biased region" description="Basic and acidic residues" evidence="13">
    <location>
        <begin position="667"/>
        <end position="679"/>
    </location>
</feature>
<dbReference type="SUPFAM" id="SSF48403">
    <property type="entry name" value="Ankyrin repeat"/>
    <property type="match status" value="1"/>
</dbReference>
<dbReference type="RefSeq" id="XP_018138584.1">
    <property type="nucleotide sequence ID" value="XM_018285781.1"/>
</dbReference>
<dbReference type="SUPFAM" id="SSF56112">
    <property type="entry name" value="Protein kinase-like (PK-like)"/>
    <property type="match status" value="1"/>
</dbReference>
<protein>
    <recommendedName>
        <fullName evidence="5">EKC/KEOPS complex subunit BUD32</fullName>
        <ecNumber evidence="3">2.7.11.1</ecNumber>
    </recommendedName>
    <alternativeName>
        <fullName evidence="8 9">Atypical Serine/threonine protein kinase BUD32</fullName>
    </alternativeName>
    <alternativeName>
        <fullName evidence="4">EKC/KEOPS complex subunit bud32</fullName>
    </alternativeName>
</protein>
<evidence type="ECO:0000259" key="14">
    <source>
        <dbReference type="PROSITE" id="PS50011"/>
    </source>
</evidence>
<dbReference type="PROSITE" id="PS50011">
    <property type="entry name" value="PROTEIN_KINASE_DOM"/>
    <property type="match status" value="1"/>
</dbReference>
<feature type="region of interest" description="Disordered" evidence="13">
    <location>
        <begin position="791"/>
        <end position="859"/>
    </location>
</feature>
<evidence type="ECO:0000256" key="2">
    <source>
        <dbReference type="ARBA" id="ARBA00011534"/>
    </source>
</evidence>
<dbReference type="PROSITE" id="PS00109">
    <property type="entry name" value="PROTEIN_KINASE_TYR"/>
    <property type="match status" value="1"/>
</dbReference>
<name>A0A179F5K0_METCM</name>
<dbReference type="InterPro" id="IPR008266">
    <property type="entry name" value="Tyr_kinase_AS"/>
</dbReference>
<dbReference type="CDD" id="cd00180">
    <property type="entry name" value="PKc"/>
    <property type="match status" value="1"/>
</dbReference>
<dbReference type="InterPro" id="IPR036770">
    <property type="entry name" value="Ankyrin_rpt-contain_sf"/>
</dbReference>
<keyword evidence="16" id="KW-1185">Reference proteome</keyword>
<dbReference type="InterPro" id="IPR000719">
    <property type="entry name" value="Prot_kinase_dom"/>
</dbReference>
<evidence type="ECO:0000256" key="5">
    <source>
        <dbReference type="ARBA" id="ARBA00019973"/>
    </source>
</evidence>
<dbReference type="GO" id="GO:0005524">
    <property type="term" value="F:ATP binding"/>
    <property type="evidence" value="ECO:0007669"/>
    <property type="project" value="InterPro"/>
</dbReference>
<accession>A0A179F5K0</accession>
<reference evidence="15 16" key="1">
    <citation type="journal article" date="2016" name="PLoS Pathog.">
        <title>Biosynthesis of antibiotic leucinostatins in bio-control fungus Purpureocillium lilacinum and their inhibition on phytophthora revealed by genome mining.</title>
        <authorList>
            <person name="Wang G."/>
            <person name="Liu Z."/>
            <person name="Lin R."/>
            <person name="Li E."/>
            <person name="Mao Z."/>
            <person name="Ling J."/>
            <person name="Yang Y."/>
            <person name="Yin W.B."/>
            <person name="Xie B."/>
        </authorList>
    </citation>
    <scope>NUCLEOTIDE SEQUENCE [LARGE SCALE GENOMIC DNA]</scope>
    <source>
        <strain evidence="15">170</strain>
    </source>
</reference>
<comment type="catalytic activity">
    <reaction evidence="11">
        <text>L-seryl-[protein] + ATP = O-phospho-L-seryl-[protein] + ADP + H(+)</text>
        <dbReference type="Rhea" id="RHEA:17989"/>
        <dbReference type="Rhea" id="RHEA-COMP:9863"/>
        <dbReference type="Rhea" id="RHEA-COMP:11604"/>
        <dbReference type="ChEBI" id="CHEBI:15378"/>
        <dbReference type="ChEBI" id="CHEBI:29999"/>
        <dbReference type="ChEBI" id="CHEBI:30616"/>
        <dbReference type="ChEBI" id="CHEBI:83421"/>
        <dbReference type="ChEBI" id="CHEBI:456216"/>
        <dbReference type="EC" id="2.7.11.1"/>
    </reaction>
</comment>
<evidence type="ECO:0000256" key="9">
    <source>
        <dbReference type="ARBA" id="ARBA00033194"/>
    </source>
</evidence>
<organism evidence="15 16">
    <name type="scientific">Pochonia chlamydosporia 170</name>
    <dbReference type="NCBI Taxonomy" id="1380566"/>
    <lineage>
        <taxon>Eukaryota</taxon>
        <taxon>Fungi</taxon>
        <taxon>Dikarya</taxon>
        <taxon>Ascomycota</taxon>
        <taxon>Pezizomycotina</taxon>
        <taxon>Sordariomycetes</taxon>
        <taxon>Hypocreomycetidae</taxon>
        <taxon>Hypocreales</taxon>
        <taxon>Clavicipitaceae</taxon>
        <taxon>Pochonia</taxon>
    </lineage>
</organism>
<dbReference type="PROSITE" id="PS50297">
    <property type="entry name" value="ANK_REP_REGION"/>
    <property type="match status" value="2"/>
</dbReference>
<dbReference type="PANTHER" id="PTHR24198">
    <property type="entry name" value="ANKYRIN REPEAT AND PROTEIN KINASE DOMAIN-CONTAINING PROTEIN"/>
    <property type="match status" value="1"/>
</dbReference>
<dbReference type="Pfam" id="PF12796">
    <property type="entry name" value="Ank_2"/>
    <property type="match status" value="1"/>
</dbReference>
<dbReference type="Gene3D" id="1.25.40.20">
    <property type="entry name" value="Ankyrin repeat-containing domain"/>
    <property type="match status" value="2"/>
</dbReference>
<dbReference type="InterPro" id="IPR002110">
    <property type="entry name" value="Ankyrin_rpt"/>
</dbReference>
<gene>
    <name evidence="15" type="ORF">VFPPC_06810</name>
</gene>
<dbReference type="EC" id="2.7.11.1" evidence="3"/>
<dbReference type="KEGG" id="pchm:VFPPC_06810"/>
<evidence type="ECO:0000256" key="13">
    <source>
        <dbReference type="SAM" id="MobiDB-lite"/>
    </source>
</evidence>
<evidence type="ECO:0000256" key="12">
    <source>
        <dbReference type="PROSITE-ProRule" id="PRU00023"/>
    </source>
</evidence>
<keyword evidence="6" id="KW-0677">Repeat</keyword>
<feature type="domain" description="Protein kinase" evidence="14">
    <location>
        <begin position="151"/>
        <end position="434"/>
    </location>
</feature>
<comment type="catalytic activity">
    <reaction evidence="10">
        <text>L-threonyl-[protein] + ATP = O-phospho-L-threonyl-[protein] + ADP + H(+)</text>
        <dbReference type="Rhea" id="RHEA:46608"/>
        <dbReference type="Rhea" id="RHEA-COMP:11060"/>
        <dbReference type="Rhea" id="RHEA-COMP:11605"/>
        <dbReference type="ChEBI" id="CHEBI:15378"/>
        <dbReference type="ChEBI" id="CHEBI:30013"/>
        <dbReference type="ChEBI" id="CHEBI:30616"/>
        <dbReference type="ChEBI" id="CHEBI:61977"/>
        <dbReference type="ChEBI" id="CHEBI:456216"/>
        <dbReference type="EC" id="2.7.11.1"/>
    </reaction>
</comment>
<feature type="compositionally biased region" description="Basic and acidic residues" evidence="13">
    <location>
        <begin position="699"/>
        <end position="717"/>
    </location>
</feature>
<keyword evidence="7 12" id="KW-0040">ANK repeat</keyword>
<feature type="region of interest" description="Disordered" evidence="13">
    <location>
        <begin position="661"/>
        <end position="735"/>
    </location>
</feature>
<comment type="function">
    <text evidence="1">Component of the EKC/KEOPS complex that is required for the formation of a threonylcarbamoyl group on adenosine at position 37 (t(6)A37) in tRNAs that read codons beginning with adenine. The complex is probably involved in the transfer of the threonylcarbamoyl moiety of threonylcarbamoyl-AMP (TC-AMP) to the N6 group of A37. BUD32 has ATPase activity in the context of the EKC/KEOPS complex and likely plays a supporting role to the catalytic subunit KAE1. The EKC/KEOPS complex also promotes both telomere uncapping and telomere elongation. The complex is required for efficient recruitment of transcriptional coactivators.</text>
</comment>
<dbReference type="GeneID" id="28849775"/>